<sequence>MGFLDIFKSNEPVRVTESEQAKELRKKQYQLFENYIQSSTTNTAFKLYAIQLCINRISNALTKCDFQTLKKGERFQGDTWYQLNVEPNQNQNAADFWNKVIYQMVMNEDGALIIQSRVTGELLVADDFIIHEFAFKPNVYSNIMISNYSMNTSFIESEVLHLKLNNSKVKSLFDGIFEQYGSLLNGAIKNYNRSNAIKYALNIDSTFDQLKSRPVVDENGNQVTDENGIPLTEYDTVIDDLFGERLKGVFSDKDSVTPLESGLTLNDLNATGNSKSSGSAANKTTRDISAMVSDIVDMSADAFMIPRGLLKGDTADIDGMTDNFISFCINPIAEQIEDEINRKMFGKNNVIKHTYCKIRTDKIRNYDLTKIANSAELISRIGVWSINDILDFMDYEPIDEDWADKHVISKNYSLVEDQDNDNLKGGENDNGDGEHEENKNSI</sequence>
<protein>
    <submittedName>
        <fullName evidence="2">Phage portal protein</fullName>
    </submittedName>
</protein>
<dbReference type="InterPro" id="IPR006944">
    <property type="entry name" value="Phage/GTA_portal"/>
</dbReference>
<dbReference type="AlphaFoldDB" id="A0A921HUI8"/>
<evidence type="ECO:0000256" key="1">
    <source>
        <dbReference type="SAM" id="MobiDB-lite"/>
    </source>
</evidence>
<evidence type="ECO:0000313" key="3">
    <source>
        <dbReference type="Proteomes" id="UP000747013"/>
    </source>
</evidence>
<feature type="region of interest" description="Disordered" evidence="1">
    <location>
        <begin position="417"/>
        <end position="442"/>
    </location>
</feature>
<dbReference type="Proteomes" id="UP000747013">
    <property type="component" value="Unassembled WGS sequence"/>
</dbReference>
<evidence type="ECO:0000313" key="2">
    <source>
        <dbReference type="EMBL" id="HJF88172.1"/>
    </source>
</evidence>
<feature type="compositionally biased region" description="Basic and acidic residues" evidence="1">
    <location>
        <begin position="421"/>
        <end position="442"/>
    </location>
</feature>
<gene>
    <name evidence="2" type="ORF">K8V88_12125</name>
</gene>
<reference evidence="2" key="2">
    <citation type="submission" date="2021-09" db="EMBL/GenBank/DDBJ databases">
        <authorList>
            <person name="Gilroy R."/>
        </authorList>
    </citation>
    <scope>NUCLEOTIDE SEQUENCE</scope>
    <source>
        <strain evidence="2">7886</strain>
    </source>
</reference>
<accession>A0A921HUI8</accession>
<dbReference type="EMBL" id="DYWC01000284">
    <property type="protein sequence ID" value="HJF88172.1"/>
    <property type="molecule type" value="Genomic_DNA"/>
</dbReference>
<organism evidence="2 3">
    <name type="scientific">Companilactobacillus farciminis</name>
    <dbReference type="NCBI Taxonomy" id="1612"/>
    <lineage>
        <taxon>Bacteria</taxon>
        <taxon>Bacillati</taxon>
        <taxon>Bacillota</taxon>
        <taxon>Bacilli</taxon>
        <taxon>Lactobacillales</taxon>
        <taxon>Lactobacillaceae</taxon>
        <taxon>Companilactobacillus</taxon>
    </lineage>
</organism>
<reference evidence="2" key="1">
    <citation type="journal article" date="2021" name="PeerJ">
        <title>Extensive microbial diversity within the chicken gut microbiome revealed by metagenomics and culture.</title>
        <authorList>
            <person name="Gilroy R."/>
            <person name="Ravi A."/>
            <person name="Getino M."/>
            <person name="Pursley I."/>
            <person name="Horton D.L."/>
            <person name="Alikhan N.F."/>
            <person name="Baker D."/>
            <person name="Gharbi K."/>
            <person name="Hall N."/>
            <person name="Watson M."/>
            <person name="Adriaenssens E.M."/>
            <person name="Foster-Nyarko E."/>
            <person name="Jarju S."/>
            <person name="Secka A."/>
            <person name="Antonio M."/>
            <person name="Oren A."/>
            <person name="Chaudhuri R.R."/>
            <person name="La Ragione R."/>
            <person name="Hildebrand F."/>
            <person name="Pallen M.J."/>
        </authorList>
    </citation>
    <scope>NUCLEOTIDE SEQUENCE</scope>
    <source>
        <strain evidence="2">7886</strain>
    </source>
</reference>
<proteinExistence type="predicted"/>
<comment type="caution">
    <text evidence="2">The sequence shown here is derived from an EMBL/GenBank/DDBJ whole genome shotgun (WGS) entry which is preliminary data.</text>
</comment>
<dbReference type="Pfam" id="PF04860">
    <property type="entry name" value="Phage_portal"/>
    <property type="match status" value="1"/>
</dbReference>
<name>A0A921HUI8_9LACO</name>